<reference evidence="2 3" key="1">
    <citation type="journal article" date="2024" name="Plant Biotechnol. J.">
        <title>Dendrobium thyrsiflorum genome and its molecular insights into genes involved in important horticultural traits.</title>
        <authorList>
            <person name="Chen B."/>
            <person name="Wang J.Y."/>
            <person name="Zheng P.J."/>
            <person name="Li K.L."/>
            <person name="Liang Y.M."/>
            <person name="Chen X.F."/>
            <person name="Zhang C."/>
            <person name="Zhao X."/>
            <person name="He X."/>
            <person name="Zhang G.Q."/>
            <person name="Liu Z.J."/>
            <person name="Xu Q."/>
        </authorList>
    </citation>
    <scope>NUCLEOTIDE SEQUENCE [LARGE SCALE GENOMIC DNA]</scope>
    <source>
        <strain evidence="2">GZMU011</strain>
    </source>
</reference>
<evidence type="ECO:0000313" key="2">
    <source>
        <dbReference type="EMBL" id="KAL0918766.1"/>
    </source>
</evidence>
<dbReference type="AlphaFoldDB" id="A0ABD0V1K3"/>
<feature type="compositionally biased region" description="Basic residues" evidence="1">
    <location>
        <begin position="42"/>
        <end position="55"/>
    </location>
</feature>
<feature type="region of interest" description="Disordered" evidence="1">
    <location>
        <begin position="27"/>
        <end position="69"/>
    </location>
</feature>
<feature type="compositionally biased region" description="Basic and acidic residues" evidence="1">
    <location>
        <begin position="137"/>
        <end position="147"/>
    </location>
</feature>
<evidence type="ECO:0000256" key="1">
    <source>
        <dbReference type="SAM" id="MobiDB-lite"/>
    </source>
</evidence>
<comment type="caution">
    <text evidence="2">The sequence shown here is derived from an EMBL/GenBank/DDBJ whole genome shotgun (WGS) entry which is preliminary data.</text>
</comment>
<feature type="region of interest" description="Disordered" evidence="1">
    <location>
        <begin position="121"/>
        <end position="156"/>
    </location>
</feature>
<proteinExistence type="predicted"/>
<feature type="compositionally biased region" description="Basic and acidic residues" evidence="1">
    <location>
        <begin position="29"/>
        <end position="41"/>
    </location>
</feature>
<accession>A0ABD0V1K3</accession>
<dbReference type="Proteomes" id="UP001552299">
    <property type="component" value="Unassembled WGS sequence"/>
</dbReference>
<sequence length="300" mass="33856">MLDGEKVSFKAGELPCCSLRSKCRNFRPAGRESRSRSEVERRRRRRRRSTGRKFPSKPASSPVVPSGQNVVTSVRLEGNVEAGAKSTATKEPKKRLVQSLHLFHNELTMLLPLKCRNFRSNWKGKSSNGRGRRQRRREGTSSDEAKSNNDSGAEEARTTYENFRYRYDRRANPYNLGVVENFKEIFFTSIPPSKNNFRARVAQEQGLQPRQSAGGFMSPNMGKGVVDIEVGRKAMAWGEQEAAACIDIEAGLRNEATDEKDCGLNESPLGSDHILPFESLGVRAAVEHRRRPLSWGEEQW</sequence>
<feature type="compositionally biased region" description="Low complexity" evidence="1">
    <location>
        <begin position="56"/>
        <end position="66"/>
    </location>
</feature>
<protein>
    <submittedName>
        <fullName evidence="2">Uncharacterized protein</fullName>
    </submittedName>
</protein>
<dbReference type="EMBL" id="JANQDX010000009">
    <property type="protein sequence ID" value="KAL0918766.1"/>
    <property type="molecule type" value="Genomic_DNA"/>
</dbReference>
<keyword evidence="3" id="KW-1185">Reference proteome</keyword>
<evidence type="ECO:0000313" key="3">
    <source>
        <dbReference type="Proteomes" id="UP001552299"/>
    </source>
</evidence>
<name>A0ABD0V1K3_DENTH</name>
<organism evidence="2 3">
    <name type="scientific">Dendrobium thyrsiflorum</name>
    <name type="common">Pinecone-like raceme dendrobium</name>
    <name type="synonym">Orchid</name>
    <dbReference type="NCBI Taxonomy" id="117978"/>
    <lineage>
        <taxon>Eukaryota</taxon>
        <taxon>Viridiplantae</taxon>
        <taxon>Streptophyta</taxon>
        <taxon>Embryophyta</taxon>
        <taxon>Tracheophyta</taxon>
        <taxon>Spermatophyta</taxon>
        <taxon>Magnoliopsida</taxon>
        <taxon>Liliopsida</taxon>
        <taxon>Asparagales</taxon>
        <taxon>Orchidaceae</taxon>
        <taxon>Epidendroideae</taxon>
        <taxon>Malaxideae</taxon>
        <taxon>Dendrobiinae</taxon>
        <taxon>Dendrobium</taxon>
    </lineage>
</organism>
<gene>
    <name evidence="2" type="ORF">M5K25_010799</name>
</gene>